<dbReference type="AlphaFoldDB" id="A0AAD6YD83"/>
<feature type="region of interest" description="Disordered" evidence="1">
    <location>
        <begin position="214"/>
        <end position="255"/>
    </location>
</feature>
<dbReference type="InterPro" id="IPR024752">
    <property type="entry name" value="Myb/SANT-like_dom"/>
</dbReference>
<evidence type="ECO:0000313" key="4">
    <source>
        <dbReference type="Proteomes" id="UP001219525"/>
    </source>
</evidence>
<organism evidence="3 4">
    <name type="scientific">Mycena pura</name>
    <dbReference type="NCBI Taxonomy" id="153505"/>
    <lineage>
        <taxon>Eukaryota</taxon>
        <taxon>Fungi</taxon>
        <taxon>Dikarya</taxon>
        <taxon>Basidiomycota</taxon>
        <taxon>Agaricomycotina</taxon>
        <taxon>Agaricomycetes</taxon>
        <taxon>Agaricomycetidae</taxon>
        <taxon>Agaricales</taxon>
        <taxon>Marasmiineae</taxon>
        <taxon>Mycenaceae</taxon>
        <taxon>Mycena</taxon>
    </lineage>
</organism>
<dbReference type="Pfam" id="PF12776">
    <property type="entry name" value="Myb_DNA-bind_3"/>
    <property type="match status" value="1"/>
</dbReference>
<keyword evidence="4" id="KW-1185">Reference proteome</keyword>
<sequence>MPAWTDCEVRAMLSTLSDNKASCQSGNGWKSTVWPAVVKAIHAANPTVGPKTVQQAKDKLKYHKDIYEDYVFVRKFSGHGWDDTENHATATEQHIADFILEYGKQYNRCFKKPCPFYDRLDELYDGGKNRATGEAILHLGAPNPKAKMSKAANDSESGNDVKKILSRKTSKSRPTDASEKENIPAVRGVERGQVGEGDAELPIVLDLDDDLAVTPVKPRRGEKRARADSDDDATESTTRAHRRRSSKSDSGKRNADAGFALANGLENLSEAVKQPIKTAEDISHVDDVVKVLEADATLLPPDPLGDLYDKVLEKLTDTPIAARRFIQTSDPLRRRAAIRRILIEAGFDIPADF</sequence>
<accession>A0AAD6YD83</accession>
<evidence type="ECO:0000259" key="2">
    <source>
        <dbReference type="Pfam" id="PF12776"/>
    </source>
</evidence>
<feature type="region of interest" description="Disordered" evidence="1">
    <location>
        <begin position="138"/>
        <end position="194"/>
    </location>
</feature>
<evidence type="ECO:0000313" key="3">
    <source>
        <dbReference type="EMBL" id="KAJ7214888.1"/>
    </source>
</evidence>
<dbReference type="Proteomes" id="UP001219525">
    <property type="component" value="Unassembled WGS sequence"/>
</dbReference>
<feature type="compositionally biased region" description="Basic and acidic residues" evidence="1">
    <location>
        <begin position="173"/>
        <end position="182"/>
    </location>
</feature>
<dbReference type="PANTHER" id="PTHR46934:SF9">
    <property type="entry name" value="MYB_SANT-LIKE DOMAIN-CONTAINING PROTEIN"/>
    <property type="match status" value="1"/>
</dbReference>
<protein>
    <recommendedName>
        <fullName evidence="2">Myb/SANT-like domain-containing protein</fullName>
    </recommendedName>
</protein>
<reference evidence="3" key="1">
    <citation type="submission" date="2023-03" db="EMBL/GenBank/DDBJ databases">
        <title>Massive genome expansion in bonnet fungi (Mycena s.s.) driven by repeated elements and novel gene families across ecological guilds.</title>
        <authorList>
            <consortium name="Lawrence Berkeley National Laboratory"/>
            <person name="Harder C.B."/>
            <person name="Miyauchi S."/>
            <person name="Viragh M."/>
            <person name="Kuo A."/>
            <person name="Thoen E."/>
            <person name="Andreopoulos B."/>
            <person name="Lu D."/>
            <person name="Skrede I."/>
            <person name="Drula E."/>
            <person name="Henrissat B."/>
            <person name="Morin E."/>
            <person name="Kohler A."/>
            <person name="Barry K."/>
            <person name="LaButti K."/>
            <person name="Morin E."/>
            <person name="Salamov A."/>
            <person name="Lipzen A."/>
            <person name="Mereny Z."/>
            <person name="Hegedus B."/>
            <person name="Baldrian P."/>
            <person name="Stursova M."/>
            <person name="Weitz H."/>
            <person name="Taylor A."/>
            <person name="Grigoriev I.V."/>
            <person name="Nagy L.G."/>
            <person name="Martin F."/>
            <person name="Kauserud H."/>
        </authorList>
    </citation>
    <scope>NUCLEOTIDE SEQUENCE</scope>
    <source>
        <strain evidence="3">9144</strain>
    </source>
</reference>
<name>A0AAD6YD83_9AGAR</name>
<dbReference type="PANTHER" id="PTHR46934">
    <property type="entry name" value="MYB_DNA-BIND_3 DOMAIN-CONTAINING PROTEIN-RELATED"/>
    <property type="match status" value="1"/>
</dbReference>
<feature type="domain" description="Myb/SANT-like" evidence="2">
    <location>
        <begin position="4"/>
        <end position="93"/>
    </location>
</feature>
<dbReference type="EMBL" id="JARJCW010000018">
    <property type="protein sequence ID" value="KAJ7214888.1"/>
    <property type="molecule type" value="Genomic_DNA"/>
</dbReference>
<comment type="caution">
    <text evidence="3">The sequence shown here is derived from an EMBL/GenBank/DDBJ whole genome shotgun (WGS) entry which is preliminary data.</text>
</comment>
<gene>
    <name evidence="3" type="ORF">GGX14DRAFT_609652</name>
</gene>
<feature type="compositionally biased region" description="Basic and acidic residues" evidence="1">
    <location>
        <begin position="246"/>
        <end position="255"/>
    </location>
</feature>
<proteinExistence type="predicted"/>
<evidence type="ECO:0000256" key="1">
    <source>
        <dbReference type="SAM" id="MobiDB-lite"/>
    </source>
</evidence>